<reference evidence="2 3" key="1">
    <citation type="submission" date="2020-07" db="EMBL/GenBank/DDBJ databases">
        <title>Genomic Encyclopedia of Type Strains, Phase IV (KMG-IV): sequencing the most valuable type-strain genomes for metagenomic binning, comparative biology and taxonomic classification.</title>
        <authorList>
            <person name="Goeker M."/>
        </authorList>
    </citation>
    <scope>NUCLEOTIDE SEQUENCE [LARGE SCALE GENOMIC DNA]</scope>
    <source>
        <strain evidence="2 3">DSM 17721</strain>
    </source>
</reference>
<accession>A0A7W0HJM1</accession>
<keyword evidence="1" id="KW-1133">Transmembrane helix</keyword>
<dbReference type="Proteomes" id="UP000525298">
    <property type="component" value="Unassembled WGS sequence"/>
</dbReference>
<keyword evidence="1" id="KW-0812">Transmembrane</keyword>
<evidence type="ECO:0000256" key="1">
    <source>
        <dbReference type="SAM" id="Phobius"/>
    </source>
</evidence>
<feature type="transmembrane region" description="Helical" evidence="1">
    <location>
        <begin position="29"/>
        <end position="49"/>
    </location>
</feature>
<keyword evidence="3" id="KW-1185">Reference proteome</keyword>
<protein>
    <submittedName>
        <fullName evidence="2">Uncharacterized protein</fullName>
    </submittedName>
</protein>
<evidence type="ECO:0000313" key="2">
    <source>
        <dbReference type="EMBL" id="MBA2880322.1"/>
    </source>
</evidence>
<dbReference type="RefSeq" id="WP_181549968.1">
    <property type="nucleotide sequence ID" value="NZ_JACDUS010000001.1"/>
</dbReference>
<gene>
    <name evidence="2" type="ORF">HNR65_000629</name>
</gene>
<dbReference type="AlphaFoldDB" id="A0A7W0HJM1"/>
<dbReference type="EMBL" id="JACDUS010000001">
    <property type="protein sequence ID" value="MBA2880322.1"/>
    <property type="molecule type" value="Genomic_DNA"/>
</dbReference>
<proteinExistence type="predicted"/>
<organism evidence="2 3">
    <name type="scientific">Desulfosalsimonas propionicica</name>
    <dbReference type="NCBI Taxonomy" id="332175"/>
    <lineage>
        <taxon>Bacteria</taxon>
        <taxon>Pseudomonadati</taxon>
        <taxon>Thermodesulfobacteriota</taxon>
        <taxon>Desulfobacteria</taxon>
        <taxon>Desulfobacterales</taxon>
        <taxon>Desulfosalsimonadaceae</taxon>
        <taxon>Desulfosalsimonas</taxon>
    </lineage>
</organism>
<name>A0A7W0HJM1_9BACT</name>
<comment type="caution">
    <text evidence="2">The sequence shown here is derived from an EMBL/GenBank/DDBJ whole genome shotgun (WGS) entry which is preliminary data.</text>
</comment>
<sequence>MQINQKKTRNRAFRMEDGKLYFTREAERSIFFVLTLLMLAAGVMIRLGVI</sequence>
<evidence type="ECO:0000313" key="3">
    <source>
        <dbReference type="Proteomes" id="UP000525298"/>
    </source>
</evidence>
<keyword evidence="1" id="KW-0472">Membrane</keyword>